<dbReference type="RefSeq" id="WP_202016311.1">
    <property type="nucleotide sequence ID" value="NZ_JAERRB010000018.1"/>
</dbReference>
<sequence length="641" mass="71477">MGKPFEAELEKLEKTYEWALKADVSGISETIRNTWGYPLLSVGSGGSFSAAEFQAFIHRTFSSSIGHAITPVETISALPRNGEVSVWLISASGNNVDIYRAFQHAALREMKFVNAIVGRNETRLHEASAKHQYTNCFAFPMPYGKDGFLATNSLLAFTVILYRAYNDVGNGTTQLPQTLNALFKKCMDNFHGFEQIKEATKSLWKKKYLHIIYSLNLKPAALDIESKFTEAGLISSHLADIRNFAHGRHHWFSKHPEDSGIIALSTNNDYEVTARTLGLLPATIPKAHISFKTIDGIEAIAGVILSMYLTSWLGKEKGIDPGRPGVPPYGSKIYRLTANPGFISSVKTQEVAIARKRKLAPLSYDSESENLWSGAYKKFTKRLAAAKIGGVILDYDGTVVDSDKRWDPPRQDMADELTRLLSEGVVIGFATGRGKSIRSDLQQVIPQKFWNKVIIGYYNGSELKALSDNTKLSTATTPIPELEVLFEKLKNNFFLSTLADFDPKKHQLTIKRKKNKALSETFLWDLVQDEFYHRDEHAGEVLRSSHSIDIIATNVSKLSVVKEIRKKIRNGDVILSIGDRGRWPGNDAKLLNESLSLSVDEVCFSPETCWNLCPAGIRGAQGTLYYLSRLKRKNGTSRISL</sequence>
<proteinExistence type="predicted"/>
<comment type="caution">
    <text evidence="1">The sequence shown here is derived from an EMBL/GenBank/DDBJ whole genome shotgun (WGS) entry which is preliminary data.</text>
</comment>
<dbReference type="InterPro" id="IPR046348">
    <property type="entry name" value="SIS_dom_sf"/>
</dbReference>
<keyword evidence="1" id="KW-0378">Hydrolase</keyword>
<dbReference type="InterPro" id="IPR036412">
    <property type="entry name" value="HAD-like_sf"/>
</dbReference>
<protein>
    <submittedName>
        <fullName evidence="1">HAD hydrolase family protein</fullName>
    </submittedName>
</protein>
<dbReference type="EMBL" id="JAERRB010000018">
    <property type="protein sequence ID" value="MBL0745717.1"/>
    <property type="molecule type" value="Genomic_DNA"/>
</dbReference>
<accession>A0ABS1L449</accession>
<keyword evidence="2" id="KW-1185">Reference proteome</keyword>
<reference evidence="1 2" key="1">
    <citation type="submission" date="2021-01" db="EMBL/GenBank/DDBJ databases">
        <title>Chryseolinea sp. Jin1 Genome sequencing and assembly.</title>
        <authorList>
            <person name="Kim I."/>
        </authorList>
    </citation>
    <scope>NUCLEOTIDE SEQUENCE [LARGE SCALE GENOMIC DNA]</scope>
    <source>
        <strain evidence="1 2">Jin1</strain>
    </source>
</reference>
<dbReference type="Proteomes" id="UP000613030">
    <property type="component" value="Unassembled WGS sequence"/>
</dbReference>
<dbReference type="Gene3D" id="3.40.50.10490">
    <property type="entry name" value="Glucose-6-phosphate isomerase like protein, domain 1"/>
    <property type="match status" value="2"/>
</dbReference>
<dbReference type="Gene3D" id="3.40.50.1000">
    <property type="entry name" value="HAD superfamily/HAD-like"/>
    <property type="match status" value="1"/>
</dbReference>
<evidence type="ECO:0000313" key="2">
    <source>
        <dbReference type="Proteomes" id="UP000613030"/>
    </source>
</evidence>
<evidence type="ECO:0000313" key="1">
    <source>
        <dbReference type="EMBL" id="MBL0745717.1"/>
    </source>
</evidence>
<dbReference type="InterPro" id="IPR023214">
    <property type="entry name" value="HAD_sf"/>
</dbReference>
<dbReference type="SUPFAM" id="SSF56784">
    <property type="entry name" value="HAD-like"/>
    <property type="match status" value="1"/>
</dbReference>
<dbReference type="GO" id="GO:0016787">
    <property type="term" value="F:hydrolase activity"/>
    <property type="evidence" value="ECO:0007669"/>
    <property type="project" value="UniProtKB-KW"/>
</dbReference>
<dbReference type="Gene3D" id="3.90.1070.10">
    <property type="match status" value="1"/>
</dbReference>
<name>A0ABS1L449_9BACT</name>
<gene>
    <name evidence="1" type="ORF">JI741_31075</name>
</gene>
<organism evidence="1 2">
    <name type="scientific">Chryseolinea lacunae</name>
    <dbReference type="NCBI Taxonomy" id="2801331"/>
    <lineage>
        <taxon>Bacteria</taxon>
        <taxon>Pseudomonadati</taxon>
        <taxon>Bacteroidota</taxon>
        <taxon>Cytophagia</taxon>
        <taxon>Cytophagales</taxon>
        <taxon>Fulvivirgaceae</taxon>
        <taxon>Chryseolinea</taxon>
    </lineage>
</organism>
<dbReference type="SUPFAM" id="SSF53697">
    <property type="entry name" value="SIS domain"/>
    <property type="match status" value="1"/>
</dbReference>